<dbReference type="InParanoid" id="A0A7N4NFM0"/>
<dbReference type="GO" id="GO:0005634">
    <property type="term" value="C:nucleus"/>
    <property type="evidence" value="ECO:0007669"/>
    <property type="project" value="TreeGrafter"/>
</dbReference>
<dbReference type="PANTHER" id="PTHR24217">
    <property type="entry name" value="PUTATIVE-RELATED"/>
    <property type="match status" value="1"/>
</dbReference>
<feature type="compositionally biased region" description="Pro residues" evidence="10">
    <location>
        <begin position="441"/>
        <end position="455"/>
    </location>
</feature>
<dbReference type="GO" id="GO:0030018">
    <property type="term" value="C:Z disc"/>
    <property type="evidence" value="ECO:0007669"/>
    <property type="project" value="TreeGrafter"/>
</dbReference>
<evidence type="ECO:0000256" key="4">
    <source>
        <dbReference type="ARBA" id="ARBA00022553"/>
    </source>
</evidence>
<sequence>MGAEEEVQVTLSGGAPWGFRLQGGAEQRKPLQVSKIRRRSQAGRAGLREQDQLLSINGAACTGLSHASAMNLIDASGTQLILTVRRVGDVGPVRSPSPGELRVLSPSSPLSPEPPGVAAPQPLQPGNLRSPPDSEAYYGETDSDVDGSATQEKPRRPRRRGPTRPSPPGAPPEEVSLSDSPAEPAPACLESPALGGSRVSSPSWEEGASLQPPPAEALLLPHGPLRPGPHLIPMVGPVPHPVAEDLTTSYTQKAKQAKLQRTESVQEKSIKEAKTKCRTIASLLTAAPNPHSKGVLMFKKRRQRAKKYTLVSFGAAAGERAGGAGEEEEEDGIPPTSESELEEETFSDARSLTNQSDWDSPYLDMELARSGSGTAEGQGPGPGGGLSEASGRGARLFEQQRQRAASSSLERPNDIPPSLMNGRGPPPPRPRSTPPEVALLPPSPGLPPATSPIPLAPGGGAPLPGSAIFNRSARPFTPGFQGQRPVTTSVVFRPQAPKKANESLVSPSPFLPPFLSPPQGPSLAPSFSTPKDPGTIPVSISTNAPCSSGPVTATTSLYIPAPNRPITPGGAPDSQASHGTAAMTSTASIFLSSPLRSTGLPMASNPSNPAPEAPSSREQRISVPAPRTGILQEARRRGARKQMFRGGNEEKKNSPNPELLSLVQNLDEKPRAGGTESGPEEDALSLGAEACNFMQPTGGRSFKTPPPVIPKTPPPVIPKTPPPVMPKTPPPVAPKTPPPVAPKPAPKGLPDGLVNGAVPSAGVLPEPPRLQGRGGELFAKRQSRVDRYVVETTPGLGPDSGPIFSSRPRSPSPTPSLPPSWKYSPNIRAPPPIAYNPLLSPFFPLAARTLPSRMQPQGPRTTTKPGIKAIDFMRHQPYQLKAAMFCFDEIPPTPSPIPSGSPKTTRVHEIRRFSTPAPQSTSEPLAPTVLTPRASTSLDEPIWRVEIPPTPIHAPSPAPTLESPRGLGTSPGSCSFQVARPRFSAASSGLQAHVWRPGAGHQ</sequence>
<feature type="region of interest" description="Disordered" evidence="10">
    <location>
        <begin position="253"/>
        <end position="272"/>
    </location>
</feature>
<keyword evidence="3" id="KW-0963">Cytoplasm</keyword>
<feature type="compositionally biased region" description="Polar residues" evidence="10">
    <location>
        <begin position="348"/>
        <end position="358"/>
    </location>
</feature>
<feature type="compositionally biased region" description="Polar residues" evidence="10">
    <location>
        <begin position="538"/>
        <end position="557"/>
    </location>
</feature>
<evidence type="ECO:0000256" key="1">
    <source>
        <dbReference type="ARBA" id="ARBA00004245"/>
    </source>
</evidence>
<evidence type="ECO:0000256" key="5">
    <source>
        <dbReference type="ARBA" id="ARBA00023203"/>
    </source>
</evidence>
<feature type="compositionally biased region" description="Pro residues" evidence="10">
    <location>
        <begin position="704"/>
        <end position="747"/>
    </location>
</feature>
<evidence type="ECO:0000256" key="7">
    <source>
        <dbReference type="ARBA" id="ARBA00038161"/>
    </source>
</evidence>
<dbReference type="GO" id="GO:0003779">
    <property type="term" value="F:actin binding"/>
    <property type="evidence" value="ECO:0007669"/>
    <property type="project" value="UniProtKB-KW"/>
</dbReference>
<dbReference type="PANTHER" id="PTHR24217:SF10">
    <property type="entry name" value="SYNAPTOPODIN 2-LIKE PROTEIN"/>
    <property type="match status" value="1"/>
</dbReference>
<dbReference type="AlphaFoldDB" id="A0A7N4NFM0"/>
<name>A0A7N4NFM0_SARHA</name>
<evidence type="ECO:0000259" key="11">
    <source>
        <dbReference type="PROSITE" id="PS50106"/>
    </source>
</evidence>
<feature type="compositionally biased region" description="Gly residues" evidence="10">
    <location>
        <begin position="374"/>
        <end position="386"/>
    </location>
</feature>
<dbReference type="OrthoDB" id="8882674at2759"/>
<feature type="compositionally biased region" description="Low complexity" evidence="10">
    <location>
        <begin position="800"/>
        <end position="809"/>
    </location>
</feature>
<reference evidence="12" key="3">
    <citation type="submission" date="2025-09" db="UniProtKB">
        <authorList>
            <consortium name="Ensembl"/>
        </authorList>
    </citation>
    <scope>IDENTIFICATION</scope>
</reference>
<dbReference type="PROSITE" id="PS50106">
    <property type="entry name" value="PDZ"/>
    <property type="match status" value="1"/>
</dbReference>
<protein>
    <recommendedName>
        <fullName evidence="9">Synaptopodin 2-like protein</fullName>
    </recommendedName>
</protein>
<gene>
    <name evidence="12" type="primary">SYNPO2L</name>
</gene>
<keyword evidence="2" id="KW-0488">Methylation</keyword>
<feature type="region of interest" description="Disordered" evidence="10">
    <location>
        <begin position="311"/>
        <end position="778"/>
    </location>
</feature>
<dbReference type="FunCoup" id="A0A7N4NFM0">
    <property type="interactions" value="289"/>
</dbReference>
<feature type="region of interest" description="Disordered" evidence="10">
    <location>
        <begin position="792"/>
        <end position="819"/>
    </location>
</feature>
<evidence type="ECO:0000256" key="8">
    <source>
        <dbReference type="ARBA" id="ARBA00057136"/>
    </source>
</evidence>
<proteinExistence type="inferred from homology"/>
<keyword evidence="13" id="KW-1185">Reference proteome</keyword>
<organism evidence="12 13">
    <name type="scientific">Sarcophilus harrisii</name>
    <name type="common">Tasmanian devil</name>
    <name type="synonym">Sarcophilus laniarius</name>
    <dbReference type="NCBI Taxonomy" id="9305"/>
    <lineage>
        <taxon>Eukaryota</taxon>
        <taxon>Metazoa</taxon>
        <taxon>Chordata</taxon>
        <taxon>Craniata</taxon>
        <taxon>Vertebrata</taxon>
        <taxon>Euteleostomi</taxon>
        <taxon>Mammalia</taxon>
        <taxon>Metatheria</taxon>
        <taxon>Dasyuromorphia</taxon>
        <taxon>Dasyuridae</taxon>
        <taxon>Sarcophilus</taxon>
    </lineage>
</organism>
<accession>A0A7N4NFM0</accession>
<dbReference type="KEGG" id="shr:100915538"/>
<evidence type="ECO:0000313" key="13">
    <source>
        <dbReference type="Proteomes" id="UP000007648"/>
    </source>
</evidence>
<feature type="compositionally biased region" description="Pro residues" evidence="10">
    <location>
        <begin position="509"/>
        <end position="520"/>
    </location>
</feature>
<feature type="compositionally biased region" description="Pro residues" evidence="10">
    <location>
        <begin position="948"/>
        <end position="958"/>
    </location>
</feature>
<dbReference type="Ensembl" id="ENSSHAT00000029429.1">
    <property type="protein sequence ID" value="ENSSHAP00000022500.1"/>
    <property type="gene ID" value="ENSSHAG00000006882.2"/>
</dbReference>
<evidence type="ECO:0000256" key="6">
    <source>
        <dbReference type="ARBA" id="ARBA00023212"/>
    </source>
</evidence>
<evidence type="ECO:0000256" key="2">
    <source>
        <dbReference type="ARBA" id="ARBA00022481"/>
    </source>
</evidence>
<evidence type="ECO:0000313" key="12">
    <source>
        <dbReference type="Ensembl" id="ENSSHAP00000022500.1"/>
    </source>
</evidence>
<evidence type="ECO:0000256" key="9">
    <source>
        <dbReference type="ARBA" id="ARBA00069693"/>
    </source>
</evidence>
<evidence type="ECO:0000256" key="3">
    <source>
        <dbReference type="ARBA" id="ARBA00022490"/>
    </source>
</evidence>
<dbReference type="GO" id="GO:0015629">
    <property type="term" value="C:actin cytoskeleton"/>
    <property type="evidence" value="ECO:0007669"/>
    <property type="project" value="TreeGrafter"/>
</dbReference>
<dbReference type="CDD" id="cd10820">
    <property type="entry name" value="PDZ_SYNPO2-like"/>
    <property type="match status" value="1"/>
</dbReference>
<reference evidence="12 13" key="1">
    <citation type="journal article" date="2011" name="Proc. Natl. Acad. Sci. U.S.A.">
        <title>Genetic diversity and population structure of the endangered marsupial Sarcophilus harrisii (Tasmanian devil).</title>
        <authorList>
            <person name="Miller W."/>
            <person name="Hayes V.M."/>
            <person name="Ratan A."/>
            <person name="Petersen D.C."/>
            <person name="Wittekindt N.E."/>
            <person name="Miller J."/>
            <person name="Walenz B."/>
            <person name="Knight J."/>
            <person name="Qi J."/>
            <person name="Zhao F."/>
            <person name="Wang Q."/>
            <person name="Bedoya-Reina O.C."/>
            <person name="Katiyar N."/>
            <person name="Tomsho L.P."/>
            <person name="Kasson L.M."/>
            <person name="Hardie R.A."/>
            <person name="Woodbridge P."/>
            <person name="Tindall E.A."/>
            <person name="Bertelsen M.F."/>
            <person name="Dixon D."/>
            <person name="Pyecroft S."/>
            <person name="Helgen K.M."/>
            <person name="Lesk A.M."/>
            <person name="Pringle T.H."/>
            <person name="Patterson N."/>
            <person name="Zhang Y."/>
            <person name="Kreiss A."/>
            <person name="Woods G.M."/>
            <person name="Jones M.E."/>
            <person name="Schuster S.C."/>
        </authorList>
    </citation>
    <scope>NUCLEOTIDE SEQUENCE [LARGE SCALE GENOMIC DNA]</scope>
</reference>
<feature type="region of interest" description="Disordered" evidence="10">
    <location>
        <begin position="90"/>
        <end position="224"/>
    </location>
</feature>
<dbReference type="GeneID" id="100915538"/>
<dbReference type="GO" id="GO:0032233">
    <property type="term" value="P:positive regulation of actin filament bundle assembly"/>
    <property type="evidence" value="ECO:0007669"/>
    <property type="project" value="TreeGrafter"/>
</dbReference>
<dbReference type="FunFam" id="2.30.42.10:FF:000137">
    <property type="entry name" value="Synaptopodin 2-like a"/>
    <property type="match status" value="1"/>
</dbReference>
<keyword evidence="5" id="KW-0009">Actin-binding</keyword>
<dbReference type="SMART" id="SM00228">
    <property type="entry name" value="PDZ"/>
    <property type="match status" value="1"/>
</dbReference>
<dbReference type="Proteomes" id="UP000007648">
    <property type="component" value="Unassembled WGS sequence"/>
</dbReference>
<dbReference type="GeneTree" id="ENSGT00950000183054"/>
<keyword evidence="6" id="KW-0206">Cytoskeleton</keyword>
<comment type="similarity">
    <text evidence="7">Belongs to the synaptopodin family.</text>
</comment>
<dbReference type="SUPFAM" id="SSF50156">
    <property type="entry name" value="PDZ domain-like"/>
    <property type="match status" value="1"/>
</dbReference>
<feature type="compositionally biased region" description="Basic and acidic residues" evidence="10">
    <location>
        <begin position="260"/>
        <end position="272"/>
    </location>
</feature>
<dbReference type="InterPro" id="IPR051976">
    <property type="entry name" value="Synaptopodin_domain"/>
</dbReference>
<comment type="subcellular location">
    <subcellularLocation>
        <location evidence="1">Cytoplasm</location>
        <location evidence="1">Cytoskeleton</location>
    </subcellularLocation>
</comment>
<dbReference type="Gene3D" id="2.30.42.10">
    <property type="match status" value="1"/>
</dbReference>
<dbReference type="Pfam" id="PF00595">
    <property type="entry name" value="PDZ"/>
    <property type="match status" value="1"/>
</dbReference>
<dbReference type="CTD" id="79933"/>
<evidence type="ECO:0000256" key="10">
    <source>
        <dbReference type="SAM" id="MobiDB-lite"/>
    </source>
</evidence>
<feature type="region of interest" description="Disordered" evidence="10">
    <location>
        <begin position="948"/>
        <end position="974"/>
    </location>
</feature>
<comment type="function">
    <text evidence="8">Actin-associated protein that may play a role in modulating actin-based shape.</text>
</comment>
<keyword evidence="4" id="KW-0597">Phosphoprotein</keyword>
<dbReference type="InterPro" id="IPR001478">
    <property type="entry name" value="PDZ"/>
</dbReference>
<reference evidence="12" key="2">
    <citation type="submission" date="2025-08" db="UniProtKB">
        <authorList>
            <consortium name="Ensembl"/>
        </authorList>
    </citation>
    <scope>IDENTIFICATION</scope>
</reference>
<dbReference type="InterPro" id="IPR036034">
    <property type="entry name" value="PDZ_sf"/>
</dbReference>
<feature type="compositionally biased region" description="Polar residues" evidence="10">
    <location>
        <begin position="574"/>
        <end position="596"/>
    </location>
</feature>
<feature type="compositionally biased region" description="Pro residues" evidence="10">
    <location>
        <begin position="424"/>
        <end position="433"/>
    </location>
</feature>
<dbReference type="RefSeq" id="XP_003755146.2">
    <property type="nucleotide sequence ID" value="XM_003755098.4"/>
</dbReference>
<feature type="domain" description="PDZ" evidence="11">
    <location>
        <begin position="6"/>
        <end position="88"/>
    </location>
</feature>